<dbReference type="AlphaFoldDB" id="A0A7J8Y9E6"/>
<feature type="region of interest" description="Disordered" evidence="1">
    <location>
        <begin position="1"/>
        <end position="115"/>
    </location>
</feature>
<protein>
    <submittedName>
        <fullName evidence="2">Uncharacterized protein</fullName>
    </submittedName>
</protein>
<evidence type="ECO:0000313" key="3">
    <source>
        <dbReference type="Proteomes" id="UP000593577"/>
    </source>
</evidence>
<accession>A0A7J8Y9E6</accession>
<comment type="caution">
    <text evidence="2">The sequence shown here is derived from an EMBL/GenBank/DDBJ whole genome shotgun (WGS) entry which is preliminary data.</text>
</comment>
<dbReference type="Proteomes" id="UP000593577">
    <property type="component" value="Unassembled WGS sequence"/>
</dbReference>
<dbReference type="EMBL" id="JABFAA010000011">
    <property type="protein sequence ID" value="MBA0696216.1"/>
    <property type="molecule type" value="Genomic_DNA"/>
</dbReference>
<reference evidence="2 3" key="1">
    <citation type="journal article" date="2019" name="Genome Biol. Evol.">
        <title>Insights into the evolution of the New World diploid cottons (Gossypium, subgenus Houzingenia) based on genome sequencing.</title>
        <authorList>
            <person name="Grover C.E."/>
            <person name="Arick M.A. 2nd"/>
            <person name="Thrash A."/>
            <person name="Conover J.L."/>
            <person name="Sanders W.S."/>
            <person name="Peterson D.G."/>
            <person name="Frelichowski J.E."/>
            <person name="Scheffler J.A."/>
            <person name="Scheffler B.E."/>
            <person name="Wendel J.F."/>
        </authorList>
    </citation>
    <scope>NUCLEOTIDE SEQUENCE [LARGE SCALE GENOMIC DNA]</scope>
    <source>
        <strain evidence="2">185</strain>
        <tissue evidence="2">Leaf</tissue>
    </source>
</reference>
<organism evidence="2 3">
    <name type="scientific">Gossypium aridum</name>
    <name type="common">American cotton</name>
    <name type="synonym">Erioxylum aridum</name>
    <dbReference type="NCBI Taxonomy" id="34290"/>
    <lineage>
        <taxon>Eukaryota</taxon>
        <taxon>Viridiplantae</taxon>
        <taxon>Streptophyta</taxon>
        <taxon>Embryophyta</taxon>
        <taxon>Tracheophyta</taxon>
        <taxon>Spermatophyta</taxon>
        <taxon>Magnoliopsida</taxon>
        <taxon>eudicotyledons</taxon>
        <taxon>Gunneridae</taxon>
        <taxon>Pentapetalae</taxon>
        <taxon>rosids</taxon>
        <taxon>malvids</taxon>
        <taxon>Malvales</taxon>
        <taxon>Malvaceae</taxon>
        <taxon>Malvoideae</taxon>
        <taxon>Gossypium</taxon>
    </lineage>
</organism>
<keyword evidence="3" id="KW-1185">Reference proteome</keyword>
<proteinExistence type="predicted"/>
<evidence type="ECO:0000256" key="1">
    <source>
        <dbReference type="SAM" id="MobiDB-lite"/>
    </source>
</evidence>
<name>A0A7J8Y9E6_GOSAI</name>
<gene>
    <name evidence="2" type="ORF">Goari_002790</name>
</gene>
<evidence type="ECO:0000313" key="2">
    <source>
        <dbReference type="EMBL" id="MBA0696216.1"/>
    </source>
</evidence>
<feature type="compositionally biased region" description="Low complexity" evidence="1">
    <location>
        <begin position="12"/>
        <end position="25"/>
    </location>
</feature>
<sequence length="115" mass="12229">MNVDKFQEQNLSHSSSSATPSQSGDGPDGGGLGPIDDDDGHSGDRCEIRSSSRDTSEPRAPSKGKGKKHTFVGSSFGRRSISSNLGYSDSSTSTQGFYPPEQLSYFQPSHGYPQP</sequence>
<feature type="compositionally biased region" description="Polar residues" evidence="1">
    <location>
        <begin position="80"/>
        <end position="96"/>
    </location>
</feature>
<feature type="compositionally biased region" description="Basic and acidic residues" evidence="1">
    <location>
        <begin position="40"/>
        <end position="57"/>
    </location>
</feature>